<evidence type="ECO:0008006" key="3">
    <source>
        <dbReference type="Google" id="ProtNLM"/>
    </source>
</evidence>
<dbReference type="OrthoDB" id="73001at2"/>
<gene>
    <name evidence="1" type="ordered locus">Thicy_1263</name>
</gene>
<dbReference type="RefSeq" id="WP_013835806.1">
    <property type="nucleotide sequence ID" value="NC_015581.1"/>
</dbReference>
<dbReference type="STRING" id="717773.Thicy_1263"/>
<dbReference type="KEGG" id="tcy:Thicy_1263"/>
<dbReference type="eggNOG" id="ENOG5032ZAX">
    <property type="taxonomic scope" value="Bacteria"/>
</dbReference>
<organism evidence="1 2">
    <name type="scientific">Thiomicrospira cyclica (strain DSM 14477 / JCM 11371 / ALM1)</name>
    <name type="common">Thioalkalimicrobium cyclicum</name>
    <dbReference type="NCBI Taxonomy" id="717773"/>
    <lineage>
        <taxon>Bacteria</taxon>
        <taxon>Pseudomonadati</taxon>
        <taxon>Pseudomonadota</taxon>
        <taxon>Gammaproteobacteria</taxon>
        <taxon>Thiotrichales</taxon>
        <taxon>Piscirickettsiaceae</taxon>
        <taxon>Thiomicrospira</taxon>
    </lineage>
</organism>
<dbReference type="AlphaFoldDB" id="F6D9A3"/>
<dbReference type="Proteomes" id="UP000009232">
    <property type="component" value="Chromosome"/>
</dbReference>
<proteinExistence type="predicted"/>
<dbReference type="HOGENOM" id="CLU_2468045_0_0_6"/>
<keyword evidence="2" id="KW-1185">Reference proteome</keyword>
<evidence type="ECO:0000313" key="1">
    <source>
        <dbReference type="EMBL" id="AEG32030.1"/>
    </source>
</evidence>
<evidence type="ECO:0000313" key="2">
    <source>
        <dbReference type="Proteomes" id="UP000009232"/>
    </source>
</evidence>
<sequence>MSNKHDAMIAKIFAHPIAANIDWKKLTHALEHYGATVDMSHHGRAKIVLDGNELVIHSPHHGHDIENKDDIMALRHFLTELGIKPVEA</sequence>
<reference evidence="1 2" key="1">
    <citation type="submission" date="2011-05" db="EMBL/GenBank/DDBJ databases">
        <title>Complete sequence of Thioalkalimicrobium cyclicum ALM1.</title>
        <authorList>
            <consortium name="US DOE Joint Genome Institute"/>
            <person name="Lucas S."/>
            <person name="Han J."/>
            <person name="Lapidus A."/>
            <person name="Cheng J.-F."/>
            <person name="Goodwin L."/>
            <person name="Pitluck S."/>
            <person name="Peters L."/>
            <person name="Mikhailova N."/>
            <person name="Davenport K."/>
            <person name="Han C."/>
            <person name="Tapia R."/>
            <person name="Land M."/>
            <person name="Hauser L."/>
            <person name="Kyrpides N."/>
            <person name="Ivanova N."/>
            <person name="Pagani I."/>
            <person name="Kappler U."/>
            <person name="Woyke T."/>
        </authorList>
    </citation>
    <scope>NUCLEOTIDE SEQUENCE [LARGE SCALE GENOMIC DNA]</scope>
    <source>
        <strain evidence="2">DSM 14477 / JCM 11371 / ALM1</strain>
    </source>
</reference>
<protein>
    <recommendedName>
        <fullName evidence="3">HicA protein</fullName>
    </recommendedName>
</protein>
<dbReference type="EMBL" id="CP002776">
    <property type="protein sequence ID" value="AEG32030.1"/>
    <property type="molecule type" value="Genomic_DNA"/>
</dbReference>
<accession>F6D9A3</accession>
<name>F6D9A3_THICA</name>